<evidence type="ECO:0000313" key="1">
    <source>
        <dbReference type="EMBL" id="KKN90865.1"/>
    </source>
</evidence>
<accession>A0A0F9UCG4</accession>
<proteinExistence type="predicted"/>
<reference evidence="1" key="1">
    <citation type="journal article" date="2015" name="Nature">
        <title>Complex archaea that bridge the gap between prokaryotes and eukaryotes.</title>
        <authorList>
            <person name="Spang A."/>
            <person name="Saw J.H."/>
            <person name="Jorgensen S.L."/>
            <person name="Zaremba-Niedzwiedzka K."/>
            <person name="Martijn J."/>
            <person name="Lind A.E."/>
            <person name="van Eijk R."/>
            <person name="Schleper C."/>
            <person name="Guy L."/>
            <person name="Ettema T.J."/>
        </authorList>
    </citation>
    <scope>NUCLEOTIDE SEQUENCE</scope>
</reference>
<comment type="caution">
    <text evidence="1">The sequence shown here is derived from an EMBL/GenBank/DDBJ whole genome shotgun (WGS) entry which is preliminary data.</text>
</comment>
<organism evidence="1">
    <name type="scientific">marine sediment metagenome</name>
    <dbReference type="NCBI Taxonomy" id="412755"/>
    <lineage>
        <taxon>unclassified sequences</taxon>
        <taxon>metagenomes</taxon>
        <taxon>ecological metagenomes</taxon>
    </lineage>
</organism>
<name>A0A0F9UCG4_9ZZZZ</name>
<dbReference type="EMBL" id="LAZR01000107">
    <property type="protein sequence ID" value="KKN90865.1"/>
    <property type="molecule type" value="Genomic_DNA"/>
</dbReference>
<protein>
    <submittedName>
        <fullName evidence="1">Uncharacterized protein</fullName>
    </submittedName>
</protein>
<gene>
    <name evidence="1" type="ORF">LCGC14_0224490</name>
</gene>
<dbReference type="AlphaFoldDB" id="A0A0F9UCG4"/>
<sequence>MIEIKKEIEIEDIKNEVVDVKELRKLLRDFMLWYDGYTRGEPTPIRKLITLYVNIETLLFGKIKTPSWK</sequence>